<keyword evidence="1" id="KW-1133">Transmembrane helix</keyword>
<dbReference type="AlphaFoldDB" id="A0A2H3D0A3"/>
<feature type="transmembrane region" description="Helical" evidence="1">
    <location>
        <begin position="60"/>
        <end position="79"/>
    </location>
</feature>
<name>A0A2H3D0A3_ARMGA</name>
<dbReference type="Proteomes" id="UP000217790">
    <property type="component" value="Unassembled WGS sequence"/>
</dbReference>
<keyword evidence="3" id="KW-1185">Reference proteome</keyword>
<evidence type="ECO:0000313" key="2">
    <source>
        <dbReference type="EMBL" id="PBK81783.1"/>
    </source>
</evidence>
<evidence type="ECO:0000256" key="1">
    <source>
        <dbReference type="SAM" id="Phobius"/>
    </source>
</evidence>
<sequence>MRSNQCCSYYRVGKTHSSRRSILICAQMQKEVMEEAPAVLSNTTNTADSKLEALVLIRKMLVVAVFVASTNSVLVMRISTSAMSYISI</sequence>
<evidence type="ECO:0000313" key="3">
    <source>
        <dbReference type="Proteomes" id="UP000217790"/>
    </source>
</evidence>
<proteinExistence type="predicted"/>
<accession>A0A2H3D0A3</accession>
<organism evidence="2 3">
    <name type="scientific">Armillaria gallica</name>
    <name type="common">Bulbous honey fungus</name>
    <name type="synonym">Armillaria bulbosa</name>
    <dbReference type="NCBI Taxonomy" id="47427"/>
    <lineage>
        <taxon>Eukaryota</taxon>
        <taxon>Fungi</taxon>
        <taxon>Dikarya</taxon>
        <taxon>Basidiomycota</taxon>
        <taxon>Agaricomycotina</taxon>
        <taxon>Agaricomycetes</taxon>
        <taxon>Agaricomycetidae</taxon>
        <taxon>Agaricales</taxon>
        <taxon>Marasmiineae</taxon>
        <taxon>Physalacriaceae</taxon>
        <taxon>Armillaria</taxon>
    </lineage>
</organism>
<reference evidence="3" key="1">
    <citation type="journal article" date="2017" name="Nat. Ecol. Evol.">
        <title>Genome expansion and lineage-specific genetic innovations in the forest pathogenic fungi Armillaria.</title>
        <authorList>
            <person name="Sipos G."/>
            <person name="Prasanna A.N."/>
            <person name="Walter M.C."/>
            <person name="O'Connor E."/>
            <person name="Balint B."/>
            <person name="Krizsan K."/>
            <person name="Kiss B."/>
            <person name="Hess J."/>
            <person name="Varga T."/>
            <person name="Slot J."/>
            <person name="Riley R."/>
            <person name="Boka B."/>
            <person name="Rigling D."/>
            <person name="Barry K."/>
            <person name="Lee J."/>
            <person name="Mihaltcheva S."/>
            <person name="LaButti K."/>
            <person name="Lipzen A."/>
            <person name="Waldron R."/>
            <person name="Moloney N.M."/>
            <person name="Sperisen C."/>
            <person name="Kredics L."/>
            <person name="Vagvoelgyi C."/>
            <person name="Patrignani A."/>
            <person name="Fitzpatrick D."/>
            <person name="Nagy I."/>
            <person name="Doyle S."/>
            <person name="Anderson J.B."/>
            <person name="Grigoriev I.V."/>
            <person name="Gueldener U."/>
            <person name="Muensterkoetter M."/>
            <person name="Nagy L.G."/>
        </authorList>
    </citation>
    <scope>NUCLEOTIDE SEQUENCE [LARGE SCALE GENOMIC DNA]</scope>
    <source>
        <strain evidence="3">Ar21-2</strain>
    </source>
</reference>
<protein>
    <submittedName>
        <fullName evidence="2">Uncharacterized protein</fullName>
    </submittedName>
</protein>
<keyword evidence="1" id="KW-0812">Transmembrane</keyword>
<gene>
    <name evidence="2" type="ORF">ARMGADRAFT_774510</name>
</gene>
<dbReference type="InParanoid" id="A0A2H3D0A3"/>
<keyword evidence="1" id="KW-0472">Membrane</keyword>
<dbReference type="EMBL" id="KZ293725">
    <property type="protein sequence ID" value="PBK81783.1"/>
    <property type="molecule type" value="Genomic_DNA"/>
</dbReference>